<accession>A0ABY6N657</accession>
<comment type="subunit">
    <text evidence="7">The Tol-Pal system is composed of five core proteins: the inner membrane proteins TolA, TolQ and TolR, the periplasmic protein TolB and the outer membrane protein Pal. They form a network linking the inner and outer membranes and the peptidoglycan layer.</text>
</comment>
<dbReference type="PANTHER" id="PTHR36842:SF1">
    <property type="entry name" value="PROTEIN TOLB"/>
    <property type="match status" value="1"/>
</dbReference>
<evidence type="ECO:0000256" key="7">
    <source>
        <dbReference type="HAMAP-Rule" id="MF_00671"/>
    </source>
</evidence>
<dbReference type="Gene3D" id="2.120.10.30">
    <property type="entry name" value="TolB, C-terminal domain"/>
    <property type="match status" value="1"/>
</dbReference>
<dbReference type="NCBIfam" id="TIGR02800">
    <property type="entry name" value="propeller_TolB"/>
    <property type="match status" value="1"/>
</dbReference>
<keyword evidence="3 7" id="KW-0132">Cell division</keyword>
<dbReference type="Pfam" id="PF04052">
    <property type="entry name" value="TolB_N"/>
    <property type="match status" value="1"/>
</dbReference>
<keyword evidence="6 7" id="KW-0131">Cell cycle</keyword>
<dbReference type="Gene3D" id="3.40.50.10070">
    <property type="entry name" value="TolB, N-terminal domain"/>
    <property type="match status" value="1"/>
</dbReference>
<dbReference type="InterPro" id="IPR014167">
    <property type="entry name" value="Tol-Pal_TolB"/>
</dbReference>
<dbReference type="InterPro" id="IPR011042">
    <property type="entry name" value="6-blade_b-propeller_TolB-like"/>
</dbReference>
<keyword evidence="5 7" id="KW-0574">Periplasm</keyword>
<dbReference type="Pfam" id="PF07676">
    <property type="entry name" value="PD40"/>
    <property type="match status" value="5"/>
</dbReference>
<evidence type="ECO:0000256" key="2">
    <source>
        <dbReference type="ARBA" id="ARBA00009820"/>
    </source>
</evidence>
<keyword evidence="4 7" id="KW-0732">Signal</keyword>
<dbReference type="RefSeq" id="WP_265049077.1">
    <property type="nucleotide sequence ID" value="NZ_CP100390.1"/>
</dbReference>
<dbReference type="EMBL" id="CP100390">
    <property type="protein sequence ID" value="UZE97602.1"/>
    <property type="molecule type" value="Genomic_DNA"/>
</dbReference>
<evidence type="ECO:0000256" key="3">
    <source>
        <dbReference type="ARBA" id="ARBA00022618"/>
    </source>
</evidence>
<protein>
    <recommendedName>
        <fullName evidence="7">Tol-Pal system protein TolB</fullName>
    </recommendedName>
</protein>
<feature type="domain" description="TolB N-terminal" evidence="8">
    <location>
        <begin position="27"/>
        <end position="130"/>
    </location>
</feature>
<proteinExistence type="inferred from homology"/>
<comment type="subcellular location">
    <subcellularLocation>
        <location evidence="1 7">Periplasm</location>
    </subcellularLocation>
</comment>
<evidence type="ECO:0000313" key="10">
    <source>
        <dbReference type="Proteomes" id="UP001163739"/>
    </source>
</evidence>
<dbReference type="Proteomes" id="UP001163739">
    <property type="component" value="Chromosome"/>
</dbReference>
<evidence type="ECO:0000313" key="9">
    <source>
        <dbReference type="EMBL" id="UZE97602.1"/>
    </source>
</evidence>
<keyword evidence="10" id="KW-1185">Reference proteome</keyword>
<evidence type="ECO:0000259" key="8">
    <source>
        <dbReference type="Pfam" id="PF04052"/>
    </source>
</evidence>
<dbReference type="PANTHER" id="PTHR36842">
    <property type="entry name" value="PROTEIN TOLB HOMOLOG"/>
    <property type="match status" value="1"/>
</dbReference>
<dbReference type="SUPFAM" id="SSF52964">
    <property type="entry name" value="TolB, N-terminal domain"/>
    <property type="match status" value="1"/>
</dbReference>
<sequence>MQNRNVYLTFLLSIILVIPRVSVAELMIEITQGADSAIPIAVVPFANKSTKAIPQDIRKIIAEDLQRSGEFDPLATNRMLSLPTSAKEVYYRDWRLLKQNFLLIGGIEYSEYTKTYKIEYQLFDVNQQKRVVGEVVSGGEKSLRDLAHHISDAIYEAVTGIRGAFSTKISFITHQKSVNGKDEYRLQVADADGQRSFTLLKTSEPILSTSWSPDGKKLAYVSFESNRPAVYTHVIATGKRQLVSAHKGLNGAPAWSPDGKSLSLTLSKDGNAEIYRLDLATSKLTRLTRHYAIDTEASWSPDGRQLVFTSDRSGSPQVYRMNINDQTPERLTFKGRYNSRPRFSDDGQSIFYVHRSQGSFNIATLNLDTGNELTLTDTSLDESPSLAPNDRMLIYSTQRGRKGVLAVVSVDGRSKYFLPAEFGDVREPAWSPFLK</sequence>
<evidence type="ECO:0000256" key="1">
    <source>
        <dbReference type="ARBA" id="ARBA00004418"/>
    </source>
</evidence>
<evidence type="ECO:0000256" key="5">
    <source>
        <dbReference type="ARBA" id="ARBA00022764"/>
    </source>
</evidence>
<dbReference type="HAMAP" id="MF_00671">
    <property type="entry name" value="TolB"/>
    <property type="match status" value="1"/>
</dbReference>
<evidence type="ECO:0000256" key="4">
    <source>
        <dbReference type="ARBA" id="ARBA00022729"/>
    </source>
</evidence>
<comment type="function">
    <text evidence="7">Part of the Tol-Pal system, which plays a role in outer membrane invagination during cell division and is important for maintaining outer membrane integrity.</text>
</comment>
<dbReference type="InterPro" id="IPR011659">
    <property type="entry name" value="WD40"/>
</dbReference>
<gene>
    <name evidence="7 9" type="primary">tolB</name>
    <name evidence="9" type="ORF">NKI27_07635</name>
</gene>
<organism evidence="9 10">
    <name type="scientific">Alkalimarinus alittae</name>
    <dbReference type="NCBI Taxonomy" id="2961619"/>
    <lineage>
        <taxon>Bacteria</taxon>
        <taxon>Pseudomonadati</taxon>
        <taxon>Pseudomonadota</taxon>
        <taxon>Gammaproteobacteria</taxon>
        <taxon>Alteromonadales</taxon>
        <taxon>Alteromonadaceae</taxon>
        <taxon>Alkalimarinus</taxon>
    </lineage>
</organism>
<evidence type="ECO:0000256" key="6">
    <source>
        <dbReference type="ARBA" id="ARBA00023306"/>
    </source>
</evidence>
<dbReference type="InterPro" id="IPR007195">
    <property type="entry name" value="TolB_N"/>
</dbReference>
<name>A0ABY6N657_9ALTE</name>
<dbReference type="SUPFAM" id="SSF69304">
    <property type="entry name" value="Tricorn protease N-terminal domain"/>
    <property type="match status" value="1"/>
</dbReference>
<comment type="similarity">
    <text evidence="2 7">Belongs to the TolB family.</text>
</comment>
<reference evidence="9" key="1">
    <citation type="submission" date="2022-06" db="EMBL/GenBank/DDBJ databases">
        <title>Alkalimarinus sp. nov., isolated from gut of a Alitta virens.</title>
        <authorList>
            <person name="Yang A.I."/>
            <person name="Shin N.-R."/>
        </authorList>
    </citation>
    <scope>NUCLEOTIDE SEQUENCE</scope>
    <source>
        <strain evidence="9">A2M4</strain>
    </source>
</reference>